<dbReference type="Gene3D" id="1.25.10.10">
    <property type="entry name" value="Leucine-rich Repeat Variant"/>
    <property type="match status" value="1"/>
</dbReference>
<feature type="region of interest" description="Disordered" evidence="2">
    <location>
        <begin position="1"/>
        <end position="46"/>
    </location>
</feature>
<dbReference type="Pfam" id="PF05004">
    <property type="entry name" value="IFRD"/>
    <property type="match status" value="1"/>
</dbReference>
<evidence type="ECO:0000313" key="6">
    <source>
        <dbReference type="Proteomes" id="UP001419268"/>
    </source>
</evidence>
<comment type="caution">
    <text evidence="5">The sequence shown here is derived from an EMBL/GenBank/DDBJ whole genome shotgun (WGS) entry which is preliminary data.</text>
</comment>
<comment type="similarity">
    <text evidence="1">Belongs to the IFRD family.</text>
</comment>
<dbReference type="InterPro" id="IPR039777">
    <property type="entry name" value="IFRD"/>
</dbReference>
<evidence type="ECO:0000259" key="4">
    <source>
        <dbReference type="Pfam" id="PF05004"/>
    </source>
</evidence>
<dbReference type="InterPro" id="IPR007701">
    <property type="entry name" value="Interferon-rel_develop_reg_N"/>
</dbReference>
<dbReference type="PANTHER" id="PTHR12354">
    <property type="entry name" value="INTERFERON-RELATED DEVELOPMENTAL REGULATOR"/>
    <property type="match status" value="1"/>
</dbReference>
<dbReference type="InterPro" id="IPR011989">
    <property type="entry name" value="ARM-like"/>
</dbReference>
<evidence type="ECO:0000256" key="1">
    <source>
        <dbReference type="ARBA" id="ARBA00008828"/>
    </source>
</evidence>
<dbReference type="Pfam" id="PF04836">
    <property type="entry name" value="IFRD_C"/>
    <property type="match status" value="1"/>
</dbReference>
<organism evidence="5 6">
    <name type="scientific">Stephania cephalantha</name>
    <dbReference type="NCBI Taxonomy" id="152367"/>
    <lineage>
        <taxon>Eukaryota</taxon>
        <taxon>Viridiplantae</taxon>
        <taxon>Streptophyta</taxon>
        <taxon>Embryophyta</taxon>
        <taxon>Tracheophyta</taxon>
        <taxon>Spermatophyta</taxon>
        <taxon>Magnoliopsida</taxon>
        <taxon>Ranunculales</taxon>
        <taxon>Menispermaceae</taxon>
        <taxon>Menispermoideae</taxon>
        <taxon>Cissampelideae</taxon>
        <taxon>Stephania</taxon>
    </lineage>
</organism>
<dbReference type="PANTHER" id="PTHR12354:SF1">
    <property type="entry name" value="INTERFERON-RELATED DEVELOPMENTAL REGULATOR 1"/>
    <property type="match status" value="1"/>
</dbReference>
<reference evidence="5 6" key="1">
    <citation type="submission" date="2024-01" db="EMBL/GenBank/DDBJ databases">
        <title>Genome assemblies of Stephania.</title>
        <authorList>
            <person name="Yang L."/>
        </authorList>
    </citation>
    <scope>NUCLEOTIDE SEQUENCE [LARGE SCALE GENOMIC DNA]</scope>
    <source>
        <strain evidence="5">JXDWG</strain>
        <tissue evidence="5">Leaf</tissue>
    </source>
</reference>
<sequence>MGRRKNQQKNAAALFDSDDDESLSTSSEAMSETSLAPEPEEAYGGNASLDSCLDALYEKRGATREKALSLLIDGFRNKLQHQFVANKYVTLLHQFLNSMKKGSAKEISLASNAIGLLAITVGAEDNAAREIMDETMTSLLQVLKSGTDPSKISYILECVAIVTFIGSNSSEETEKAMQIIWQFVRPKLGPNVGPTKPSLPVMTAALSAWSFLLTTMDGWKINSKTWQESISYLSSLLDKDDRSMRIAAGEAIAVIFEVGSLEKFCSEPKDSSDKVRNGAMHIQGLRAKILNQVRDLAVEAGGKGSAKKDLNSQKTLFREVLEFLEDGYYPDTTMKFAGDALVISSWSRLIQVNFLKRFLGGGFVKHMQENELLQDVFDFTPKRKSEGVSESSRLDKGIHYVYVPKVRKEGSCQRFYKSPNSALNKARTQILNKKRTMSQGKNTGHYAVSAGDEE</sequence>
<keyword evidence="6" id="KW-1185">Reference proteome</keyword>
<accession>A0AAP0IBI3</accession>
<feature type="region of interest" description="Disordered" evidence="2">
    <location>
        <begin position="434"/>
        <end position="454"/>
    </location>
</feature>
<feature type="domain" description="Interferon-related developmental regulator C-terminal" evidence="3">
    <location>
        <begin position="370"/>
        <end position="438"/>
    </location>
</feature>
<evidence type="ECO:0008006" key="7">
    <source>
        <dbReference type="Google" id="ProtNLM"/>
    </source>
</evidence>
<proteinExistence type="inferred from homology"/>
<dbReference type="SUPFAM" id="SSF48371">
    <property type="entry name" value="ARM repeat"/>
    <property type="match status" value="1"/>
</dbReference>
<feature type="domain" description="Interferon-related developmental regulator N-terminal" evidence="4">
    <location>
        <begin position="24"/>
        <end position="325"/>
    </location>
</feature>
<evidence type="ECO:0000259" key="3">
    <source>
        <dbReference type="Pfam" id="PF04836"/>
    </source>
</evidence>
<dbReference type="InterPro" id="IPR006921">
    <property type="entry name" value="Interferon-rel_develop_reg_C"/>
</dbReference>
<evidence type="ECO:0000313" key="5">
    <source>
        <dbReference type="EMBL" id="KAK9112083.1"/>
    </source>
</evidence>
<evidence type="ECO:0000256" key="2">
    <source>
        <dbReference type="SAM" id="MobiDB-lite"/>
    </source>
</evidence>
<dbReference type="AlphaFoldDB" id="A0AAP0IBI3"/>
<protein>
    <recommendedName>
        <fullName evidence="7">Interferon-related developmental regulator 1</fullName>
    </recommendedName>
</protein>
<dbReference type="Proteomes" id="UP001419268">
    <property type="component" value="Unassembled WGS sequence"/>
</dbReference>
<dbReference type="InterPro" id="IPR016024">
    <property type="entry name" value="ARM-type_fold"/>
</dbReference>
<gene>
    <name evidence="5" type="ORF">Scep_019602</name>
</gene>
<dbReference type="EMBL" id="JBBNAG010000008">
    <property type="protein sequence ID" value="KAK9112083.1"/>
    <property type="molecule type" value="Genomic_DNA"/>
</dbReference>
<name>A0AAP0IBI3_9MAGN</name>